<accession>A0A3D6BU69</accession>
<dbReference type="AlphaFoldDB" id="A0A3D6BU69"/>
<dbReference type="GO" id="GO:0005524">
    <property type="term" value="F:ATP binding"/>
    <property type="evidence" value="ECO:0007669"/>
    <property type="project" value="InterPro"/>
</dbReference>
<name>A0A3D6BU69_9FLAO</name>
<dbReference type="Pfam" id="PF02399">
    <property type="entry name" value="Herpes_ori_bp"/>
    <property type="match status" value="1"/>
</dbReference>
<proteinExistence type="predicted"/>
<feature type="non-terminal residue" evidence="2">
    <location>
        <position position="829"/>
    </location>
</feature>
<reference evidence="2 3" key="1">
    <citation type="journal article" date="2018" name="Nat. Biotechnol.">
        <title>A standardized bacterial taxonomy based on genome phylogeny substantially revises the tree of life.</title>
        <authorList>
            <person name="Parks D.H."/>
            <person name="Chuvochina M."/>
            <person name="Waite D.W."/>
            <person name="Rinke C."/>
            <person name="Skarshewski A."/>
            <person name="Chaumeil P.A."/>
            <person name="Hugenholtz P."/>
        </authorList>
    </citation>
    <scope>NUCLEOTIDE SEQUENCE [LARGE SCALE GENOMIC DNA]</scope>
    <source>
        <strain evidence="2">UBA10227</strain>
    </source>
</reference>
<dbReference type="GO" id="GO:0006260">
    <property type="term" value="P:DNA replication"/>
    <property type="evidence" value="ECO:0007669"/>
    <property type="project" value="InterPro"/>
</dbReference>
<dbReference type="GO" id="GO:0003688">
    <property type="term" value="F:DNA replication origin binding"/>
    <property type="evidence" value="ECO:0007669"/>
    <property type="project" value="InterPro"/>
</dbReference>
<evidence type="ECO:0000313" key="2">
    <source>
        <dbReference type="EMBL" id="HCY82801.1"/>
    </source>
</evidence>
<dbReference type="InterPro" id="IPR003450">
    <property type="entry name" value="Replication_origin-bd"/>
</dbReference>
<comment type="caution">
    <text evidence="2">The sequence shown here is derived from an EMBL/GenBank/DDBJ whole genome shotgun (WGS) entry which is preliminary data.</text>
</comment>
<dbReference type="InterPro" id="IPR027417">
    <property type="entry name" value="P-loop_NTPase"/>
</dbReference>
<dbReference type="SUPFAM" id="SSF52540">
    <property type="entry name" value="P-loop containing nucleoside triphosphate hydrolases"/>
    <property type="match status" value="1"/>
</dbReference>
<dbReference type="EMBL" id="DPRK01000239">
    <property type="protein sequence ID" value="HCY82801.1"/>
    <property type="molecule type" value="Genomic_DNA"/>
</dbReference>
<evidence type="ECO:0000313" key="3">
    <source>
        <dbReference type="Proteomes" id="UP000263268"/>
    </source>
</evidence>
<organism evidence="2 3">
    <name type="scientific">Xanthomarina gelatinilytica</name>
    <dbReference type="NCBI Taxonomy" id="1137281"/>
    <lineage>
        <taxon>Bacteria</taxon>
        <taxon>Pseudomonadati</taxon>
        <taxon>Bacteroidota</taxon>
        <taxon>Flavobacteriia</taxon>
        <taxon>Flavobacteriales</taxon>
        <taxon>Flavobacteriaceae</taxon>
        <taxon>Xanthomarina</taxon>
    </lineage>
</organism>
<sequence>MDWKQYNIHPDTASKNIKMCEYPMFPLRENDEPIEYTDFNGDKHTYTSNTTHTLMVQAHMGLGKTQALIRNLGKYQEKYGEDFSMIVISYRILLCNEYLRTFNTEKINLGLRNYRELKSQNNYKKDDWSRVVVCLDSLVYALRARDSGFVSDVIFPYDIVILEELDSLLSYSQSIKKDRKCIQKALTYFLKEAKVVVAMDAFLKNERCEMFINLTRPPDDVKLCIECPYVRPTNKKMIVYEEFIDAFRLCNINEKHYGKTKFIIDLMNSLKKGKRVCVVSMSKNFLTFIKSLLENDMEWEEGTQFMFYTSNTAMATKEEDSKDLVKAWELHNLVGWSPTITAGVNYQIDFKDWDNPTQEEMSKVFDEMYIYCLVGIEETCSVYDLFQMTGRIRQLKDPDTTYKDHNITALLLTSTVDIYTNLGVINSIDDVEQVVMDATDELTKWLDKEGGVLGEGNEAREEKKEILRTKNQRNNVWWMLYAHNIVRQYDSLKTWKYKFMQTFKKLQWEPEVVGVKATENLITSQETLKEKKKKMDKQQKDEYMEAPYLTKEEHSQLCKVEKKNGIPVGPKRDAWQKYWDLNICAQMPMRHIALSLLRAQFNGKIRKEAVGDILRAIHLESKTTLVKEILIRYRSWKCFRVNDEFHFEKFRKRGLEKRKDEQDEFAEWQEALKMSFTNAHIHGQRVMEILFGQNYVSSSLDEKGYEVITRDDLEKKLPQFVNYFRENKEEFKKKPFSVQEKNYKPTNLLKYFLKIMIGIEVYPSYQILGLKRDPHNWEDEDNRHHFYLDKTIPKQGKIKEYILVPIYNRLTANYGRRFLLRLPLQQEHE</sequence>
<gene>
    <name evidence="2" type="ORF">DHV22_15000</name>
</gene>
<evidence type="ECO:0000259" key="1">
    <source>
        <dbReference type="Pfam" id="PF02399"/>
    </source>
</evidence>
<protein>
    <recommendedName>
        <fullName evidence="1">Replication origin-binding protein domain-containing protein</fullName>
    </recommendedName>
</protein>
<feature type="domain" description="Replication origin-binding protein" evidence="1">
    <location>
        <begin position="47"/>
        <end position="292"/>
    </location>
</feature>
<dbReference type="Proteomes" id="UP000263268">
    <property type="component" value="Unassembled WGS sequence"/>
</dbReference>